<comment type="caution">
    <text evidence="7">The sequence shown here is derived from an EMBL/GenBank/DDBJ whole genome shotgun (WGS) entry which is preliminary data.</text>
</comment>
<protein>
    <submittedName>
        <fullName evidence="7">CLRN3 protein</fullName>
    </submittedName>
</protein>
<evidence type="ECO:0000256" key="4">
    <source>
        <dbReference type="ARBA" id="ARBA00022989"/>
    </source>
</evidence>
<evidence type="ECO:0000313" key="8">
    <source>
        <dbReference type="Proteomes" id="UP000613066"/>
    </source>
</evidence>
<dbReference type="PANTHER" id="PTHR31548:SF3">
    <property type="entry name" value="CLARIN-3"/>
    <property type="match status" value="1"/>
</dbReference>
<dbReference type="GO" id="GO:0016020">
    <property type="term" value="C:membrane"/>
    <property type="evidence" value="ECO:0007669"/>
    <property type="project" value="UniProtKB-SubCell"/>
</dbReference>
<dbReference type="GO" id="GO:0007605">
    <property type="term" value="P:sensory perception of sound"/>
    <property type="evidence" value="ECO:0007669"/>
    <property type="project" value="UniProtKB-ARBA"/>
</dbReference>
<dbReference type="Gene3D" id="1.20.140.150">
    <property type="match status" value="1"/>
</dbReference>
<name>A0A851P6H7_9GALL</name>
<keyword evidence="4 6" id="KW-1133">Transmembrane helix</keyword>
<reference evidence="7" key="1">
    <citation type="submission" date="2019-09" db="EMBL/GenBank/DDBJ databases">
        <title>Bird 10,000 Genomes (B10K) Project - Family phase.</title>
        <authorList>
            <person name="Zhang G."/>
        </authorList>
    </citation>
    <scope>NUCLEOTIDE SEQUENCE</scope>
    <source>
        <strain evidence="7">B10K-DU-001-08</strain>
        <tissue evidence="7">Muscle</tissue>
    </source>
</reference>
<feature type="transmembrane region" description="Helical" evidence="6">
    <location>
        <begin position="89"/>
        <end position="111"/>
    </location>
</feature>
<evidence type="ECO:0000256" key="2">
    <source>
        <dbReference type="ARBA" id="ARBA00005787"/>
    </source>
</evidence>
<feature type="transmembrane region" description="Helical" evidence="6">
    <location>
        <begin position="123"/>
        <end position="147"/>
    </location>
</feature>
<dbReference type="PANTHER" id="PTHR31548">
    <property type="entry name" value="CLARIN"/>
    <property type="match status" value="1"/>
</dbReference>
<evidence type="ECO:0000256" key="6">
    <source>
        <dbReference type="SAM" id="Phobius"/>
    </source>
</evidence>
<evidence type="ECO:0000256" key="3">
    <source>
        <dbReference type="ARBA" id="ARBA00022692"/>
    </source>
</evidence>
<comment type="subcellular location">
    <subcellularLocation>
        <location evidence="1">Membrane</location>
        <topology evidence="1">Multi-pass membrane protein</topology>
    </subcellularLocation>
</comment>
<keyword evidence="8" id="KW-1185">Reference proteome</keyword>
<sequence length="227" mass="25062">MPTRKKTLMYTGAFLTSVASFVIICVVLGTQMWMDSEVSFSGGNTITAVSLTYGLFQVTCTQFINAGLQVSENSFQVAEGLNSTGTKSINTVIIVFLVLSLLSSLLSAGFTCTNAVSNPYQTFLGPIGVYTWNAIGGIFTLLVMILFPVNVEGNDMSVELAVRCISVSLTHVGSEHRYEYSYWILLLSIILNIVTIIIIYFYDHARYSKKKEQERPIENASKDVILF</sequence>
<feature type="non-terminal residue" evidence="7">
    <location>
        <position position="227"/>
    </location>
</feature>
<accession>A0A851P6H7</accession>
<comment type="similarity">
    <text evidence="2">Belongs to the clarin family.</text>
</comment>
<dbReference type="InterPro" id="IPR026748">
    <property type="entry name" value="Clarin"/>
</dbReference>
<organism evidence="7 8">
    <name type="scientific">Penelope pileata</name>
    <dbReference type="NCBI Taxonomy" id="1118817"/>
    <lineage>
        <taxon>Eukaryota</taxon>
        <taxon>Metazoa</taxon>
        <taxon>Chordata</taxon>
        <taxon>Craniata</taxon>
        <taxon>Vertebrata</taxon>
        <taxon>Euteleostomi</taxon>
        <taxon>Archelosauria</taxon>
        <taxon>Archosauria</taxon>
        <taxon>Dinosauria</taxon>
        <taxon>Saurischia</taxon>
        <taxon>Theropoda</taxon>
        <taxon>Coelurosauria</taxon>
        <taxon>Aves</taxon>
        <taxon>Neognathae</taxon>
        <taxon>Galloanserae</taxon>
        <taxon>Galliformes</taxon>
        <taxon>Cracidae</taxon>
        <taxon>Penelope</taxon>
    </lineage>
</organism>
<dbReference type="AlphaFoldDB" id="A0A851P6H7"/>
<feature type="transmembrane region" description="Helical" evidence="6">
    <location>
        <begin position="12"/>
        <end position="34"/>
    </location>
</feature>
<dbReference type="OrthoDB" id="9450082at2759"/>
<evidence type="ECO:0000313" key="7">
    <source>
        <dbReference type="EMBL" id="NXC47680.1"/>
    </source>
</evidence>
<dbReference type="EMBL" id="WBMW01004557">
    <property type="protein sequence ID" value="NXC47680.1"/>
    <property type="molecule type" value="Genomic_DNA"/>
</dbReference>
<feature type="transmembrane region" description="Helical" evidence="6">
    <location>
        <begin position="180"/>
        <end position="202"/>
    </location>
</feature>
<dbReference type="Proteomes" id="UP000613066">
    <property type="component" value="Unassembled WGS sequence"/>
</dbReference>
<proteinExistence type="inferred from homology"/>
<evidence type="ECO:0000256" key="5">
    <source>
        <dbReference type="ARBA" id="ARBA00023136"/>
    </source>
</evidence>
<keyword evidence="5 6" id="KW-0472">Membrane</keyword>
<gene>
    <name evidence="7" type="primary">Clrn3</name>
    <name evidence="7" type="ORF">PENPIL_R13112</name>
</gene>
<feature type="non-terminal residue" evidence="7">
    <location>
        <position position="1"/>
    </location>
</feature>
<evidence type="ECO:0000256" key="1">
    <source>
        <dbReference type="ARBA" id="ARBA00004141"/>
    </source>
</evidence>
<dbReference type="Pfam" id="PF25807">
    <property type="entry name" value="Clarin-2"/>
    <property type="match status" value="1"/>
</dbReference>
<keyword evidence="3 6" id="KW-0812">Transmembrane</keyword>